<feature type="domain" description="Fibronectin type-III" evidence="4">
    <location>
        <begin position="27"/>
        <end position="98"/>
    </location>
</feature>
<dbReference type="InterPro" id="IPR036116">
    <property type="entry name" value="FN3_sf"/>
</dbReference>
<keyword evidence="3" id="KW-0732">Signal</keyword>
<gene>
    <name evidence="5" type="ORF">OJAV_G00180730</name>
</gene>
<dbReference type="OrthoDB" id="8584840at2759"/>
<accession>A0A3S2M5E8</accession>
<evidence type="ECO:0000259" key="4">
    <source>
        <dbReference type="Pfam" id="PF01108"/>
    </source>
</evidence>
<evidence type="ECO:0000256" key="1">
    <source>
        <dbReference type="SAM" id="MobiDB-lite"/>
    </source>
</evidence>
<feature type="chain" id="PRO_5018634282" description="Fibronectin type-III domain-containing protein" evidence="3">
    <location>
        <begin position="26"/>
        <end position="361"/>
    </location>
</feature>
<name>A0A3S2M5E8_ORYJA</name>
<dbReference type="InterPro" id="IPR050650">
    <property type="entry name" value="Type-II_Cytokine-TF_Rcpt"/>
</dbReference>
<evidence type="ECO:0000313" key="5">
    <source>
        <dbReference type="EMBL" id="RVE60436.1"/>
    </source>
</evidence>
<dbReference type="InterPro" id="IPR013783">
    <property type="entry name" value="Ig-like_fold"/>
</dbReference>
<keyword evidence="2" id="KW-1133">Transmembrane helix</keyword>
<dbReference type="PANTHER" id="PTHR20859:SF53">
    <property type="entry name" value="INTERLEUKIN-22 RECEPTOR SUBUNIT ALPHA-1"/>
    <property type="match status" value="1"/>
</dbReference>
<dbReference type="AlphaFoldDB" id="A0A3S2M5E8"/>
<keyword evidence="2" id="KW-0472">Membrane</keyword>
<dbReference type="Gene3D" id="2.60.40.10">
    <property type="entry name" value="Immunoglobulins"/>
    <property type="match status" value="2"/>
</dbReference>
<reference evidence="5 6" key="1">
    <citation type="submission" date="2018-11" db="EMBL/GenBank/DDBJ databases">
        <authorList>
            <person name="Lopez-Roques C."/>
            <person name="Donnadieu C."/>
            <person name="Bouchez O."/>
            <person name="Klopp C."/>
            <person name="Cabau C."/>
            <person name="Zahm M."/>
        </authorList>
    </citation>
    <scope>NUCLEOTIDE SEQUENCE [LARGE SCALE GENOMIC DNA]</scope>
    <source>
        <strain evidence="5">RS831</strain>
        <tissue evidence="5">Whole body</tissue>
    </source>
</reference>
<evidence type="ECO:0000256" key="3">
    <source>
        <dbReference type="SAM" id="SignalP"/>
    </source>
</evidence>
<dbReference type="PANTHER" id="PTHR20859">
    <property type="entry name" value="INTERFERON/INTERLEUKIN RECEPTOR"/>
    <property type="match status" value="1"/>
</dbReference>
<evidence type="ECO:0000256" key="2">
    <source>
        <dbReference type="SAM" id="Phobius"/>
    </source>
</evidence>
<dbReference type="SUPFAM" id="SSF49265">
    <property type="entry name" value="Fibronectin type III"/>
    <property type="match status" value="1"/>
</dbReference>
<keyword evidence="6" id="KW-1185">Reference proteome</keyword>
<dbReference type="EMBL" id="CM012454">
    <property type="protein sequence ID" value="RVE60436.1"/>
    <property type="molecule type" value="Genomic_DNA"/>
</dbReference>
<keyword evidence="2" id="KW-0812">Transmembrane</keyword>
<dbReference type="GO" id="GO:0004896">
    <property type="term" value="F:cytokine receptor activity"/>
    <property type="evidence" value="ECO:0007669"/>
    <property type="project" value="TreeGrafter"/>
</dbReference>
<dbReference type="Proteomes" id="UP000283210">
    <property type="component" value="Chromosome 18"/>
</dbReference>
<evidence type="ECO:0000313" key="6">
    <source>
        <dbReference type="Proteomes" id="UP000283210"/>
    </source>
</evidence>
<proteinExistence type="predicted"/>
<reference evidence="5 6" key="2">
    <citation type="submission" date="2019-01" db="EMBL/GenBank/DDBJ databases">
        <title>A chromosome length genome reference of the Java medaka (oryzias javanicus).</title>
        <authorList>
            <person name="Herpin A."/>
            <person name="Takehana Y."/>
            <person name="Naruse K."/>
            <person name="Ansai S."/>
            <person name="Kawaguchi M."/>
        </authorList>
    </citation>
    <scope>NUCLEOTIDE SEQUENCE [LARGE SCALE GENOMIC DNA]</scope>
    <source>
        <strain evidence="5">RS831</strain>
        <tissue evidence="5">Whole body</tissue>
    </source>
</reference>
<feature type="region of interest" description="Disordered" evidence="1">
    <location>
        <begin position="326"/>
        <end position="361"/>
    </location>
</feature>
<dbReference type="GO" id="GO:0005886">
    <property type="term" value="C:plasma membrane"/>
    <property type="evidence" value="ECO:0007669"/>
    <property type="project" value="TreeGrafter"/>
</dbReference>
<organism evidence="5 6">
    <name type="scientific">Oryzias javanicus</name>
    <name type="common">Javanese ricefish</name>
    <name type="synonym">Aplocheilus javanicus</name>
    <dbReference type="NCBI Taxonomy" id="123683"/>
    <lineage>
        <taxon>Eukaryota</taxon>
        <taxon>Metazoa</taxon>
        <taxon>Chordata</taxon>
        <taxon>Craniata</taxon>
        <taxon>Vertebrata</taxon>
        <taxon>Euteleostomi</taxon>
        <taxon>Actinopterygii</taxon>
        <taxon>Neopterygii</taxon>
        <taxon>Teleostei</taxon>
        <taxon>Neoteleostei</taxon>
        <taxon>Acanthomorphata</taxon>
        <taxon>Ovalentaria</taxon>
        <taxon>Atherinomorphae</taxon>
        <taxon>Beloniformes</taxon>
        <taxon>Adrianichthyidae</taxon>
        <taxon>Oryziinae</taxon>
        <taxon>Oryzias</taxon>
    </lineage>
</organism>
<sequence length="361" mass="40129">MRTHALTWTLELCVTISLLIRGSDGLACNTAVESLDLSCLLRWDCPHASPNISYSVQTKTQGDPWQDVPWCVWISTQTCDVSPVFSNFELYNMIRLGVHFSPSSTTWMKPLKFDYSDFTFSSPSVSVSWKHERLAVKVQFPCSANRRCSEEGCCPVTKLIDPWTTVTVYNQHNSSDQQSLTVWTQELVSSVEFSGLFWGHNYCAVANFSFPTFSMAASPKSAPRCVKTISDAGMLLPMMSLGICLISLFLFLLLTLFLQKRRRSTPEPESQPKNHASSHDLLSLGLAPTDPCDIHLEFDQSSINSPSSLHLGQNLSLTIEDVRDTVHGDPGADVADWDSGGRESTLTIPPASHPSEETWDK</sequence>
<dbReference type="Pfam" id="PF01108">
    <property type="entry name" value="Tissue_fac"/>
    <property type="match status" value="1"/>
</dbReference>
<dbReference type="InterPro" id="IPR003961">
    <property type="entry name" value="FN3_dom"/>
</dbReference>
<feature type="signal peptide" evidence="3">
    <location>
        <begin position="1"/>
        <end position="25"/>
    </location>
</feature>
<protein>
    <recommendedName>
        <fullName evidence="4">Fibronectin type-III domain-containing protein</fullName>
    </recommendedName>
</protein>
<feature type="transmembrane region" description="Helical" evidence="2">
    <location>
        <begin position="234"/>
        <end position="258"/>
    </location>
</feature>